<accession>A0A4R7VNZ7</accession>
<dbReference type="RefSeq" id="WP_133904276.1">
    <property type="nucleotide sequence ID" value="NZ_SOCP01000006.1"/>
</dbReference>
<evidence type="ECO:0000313" key="2">
    <source>
        <dbReference type="EMBL" id="TDV51085.1"/>
    </source>
</evidence>
<reference evidence="2 3" key="1">
    <citation type="submission" date="2019-03" db="EMBL/GenBank/DDBJ databases">
        <title>Genomic Encyclopedia of Archaeal and Bacterial Type Strains, Phase II (KMG-II): from individual species to whole genera.</title>
        <authorList>
            <person name="Goeker M."/>
        </authorList>
    </citation>
    <scope>NUCLEOTIDE SEQUENCE [LARGE SCALE GENOMIC DNA]</scope>
    <source>
        <strain evidence="2 3">DSM 45499</strain>
    </source>
</reference>
<feature type="transmembrane region" description="Helical" evidence="1">
    <location>
        <begin position="45"/>
        <end position="65"/>
    </location>
</feature>
<dbReference type="AlphaFoldDB" id="A0A4R7VNZ7"/>
<organism evidence="2 3">
    <name type="scientific">Actinophytocola oryzae</name>
    <dbReference type="NCBI Taxonomy" id="502181"/>
    <lineage>
        <taxon>Bacteria</taxon>
        <taxon>Bacillati</taxon>
        <taxon>Actinomycetota</taxon>
        <taxon>Actinomycetes</taxon>
        <taxon>Pseudonocardiales</taxon>
        <taxon>Pseudonocardiaceae</taxon>
    </lineage>
</organism>
<name>A0A4R7VNZ7_9PSEU</name>
<dbReference type="EMBL" id="SOCP01000006">
    <property type="protein sequence ID" value="TDV51085.1"/>
    <property type="molecule type" value="Genomic_DNA"/>
</dbReference>
<evidence type="ECO:0000313" key="3">
    <source>
        <dbReference type="Proteomes" id="UP000294927"/>
    </source>
</evidence>
<sequence>MLRDFIARLDSYISRKGPGAALRVLVVLMAVVGVVGAVFDNPPIRVLAIVGVITLGVSCLIILLADRHRLQRRQDTQRELLARYCDFVIDNKLKPLVSISNWHHKVYVQPNGDVREVAMIKAVALRDEVHFIRFHLGSEWPQPEEQRRNVTVRARGVNLDGMLGPQWNVTNTWLSDAKLNSIVHFRSPVRRGEEIRLEMVRFWPAKCRPLMRERTAEDFFFRTTDLMQIQRVEYQVILPLGFDVVHRPIGFSEPDDHTSIDAYTDIEGRRVVVCRASRLPHRQSVGMRLELV</sequence>
<proteinExistence type="predicted"/>
<comment type="caution">
    <text evidence="2">The sequence shown here is derived from an EMBL/GenBank/DDBJ whole genome shotgun (WGS) entry which is preliminary data.</text>
</comment>
<protein>
    <submittedName>
        <fullName evidence="2">Uncharacterized protein</fullName>
    </submittedName>
</protein>
<keyword evidence="1" id="KW-0472">Membrane</keyword>
<keyword evidence="1" id="KW-0812">Transmembrane</keyword>
<dbReference type="OrthoDB" id="3676177at2"/>
<keyword evidence="3" id="KW-1185">Reference proteome</keyword>
<evidence type="ECO:0000256" key="1">
    <source>
        <dbReference type="SAM" id="Phobius"/>
    </source>
</evidence>
<feature type="transmembrane region" description="Helical" evidence="1">
    <location>
        <begin position="20"/>
        <end position="39"/>
    </location>
</feature>
<gene>
    <name evidence="2" type="ORF">CLV71_106436</name>
</gene>
<dbReference type="Proteomes" id="UP000294927">
    <property type="component" value="Unassembled WGS sequence"/>
</dbReference>
<keyword evidence="1" id="KW-1133">Transmembrane helix</keyword>